<reference evidence="3 4" key="1">
    <citation type="submission" date="2019-01" db="EMBL/GenBank/DDBJ databases">
        <title>Chengkuizengella sp. nov., isolated from deep-sea sediment of East Pacific Ocean.</title>
        <authorList>
            <person name="Yang J."/>
            <person name="Lai Q."/>
            <person name="Shao Z."/>
        </authorList>
    </citation>
    <scope>NUCLEOTIDE SEQUENCE [LARGE SCALE GENOMIC DNA]</scope>
    <source>
        <strain evidence="3 4">YPA3-1-1</strain>
    </source>
</reference>
<evidence type="ECO:0000259" key="1">
    <source>
        <dbReference type="Pfam" id="PF05709"/>
    </source>
</evidence>
<gene>
    <name evidence="3" type="ORF">ERL59_17610</name>
</gene>
<dbReference type="Pfam" id="PF05709">
    <property type="entry name" value="Sipho_tail"/>
    <property type="match status" value="1"/>
</dbReference>
<dbReference type="InterPro" id="IPR054738">
    <property type="entry name" value="Siphovirus-type_tail_C"/>
</dbReference>
<evidence type="ECO:0000313" key="3">
    <source>
        <dbReference type="EMBL" id="NBI30771.1"/>
    </source>
</evidence>
<keyword evidence="4" id="KW-1185">Reference proteome</keyword>
<organism evidence="3 4">
    <name type="scientific">Chengkuizengella marina</name>
    <dbReference type="NCBI Taxonomy" id="2507566"/>
    <lineage>
        <taxon>Bacteria</taxon>
        <taxon>Bacillati</taxon>
        <taxon>Bacillota</taxon>
        <taxon>Bacilli</taxon>
        <taxon>Bacillales</taxon>
        <taxon>Paenibacillaceae</taxon>
        <taxon>Chengkuizengella</taxon>
    </lineage>
</organism>
<dbReference type="Gene3D" id="2.60.120.860">
    <property type="match status" value="1"/>
</dbReference>
<dbReference type="EMBL" id="SIJB01000041">
    <property type="protein sequence ID" value="NBI30771.1"/>
    <property type="molecule type" value="Genomic_DNA"/>
</dbReference>
<sequence>MDLRGGGNIGGTSFESLGLLLTKADIPLLPTTRQIEEEIPGYDGILDLGTEFGARMIELTFNMMESDEVTFQSKLSAIASMFNPRKGIQPLVLNRSSGKQYFVKFNGTIPIERVAQFGTFTVPLKAFDPFAYSVTDTSEPLQFGQGYTFGQGLRAGSPYSFSITNEVTNFNVYHAGNMEVKPLIRISGKGSNIVMTNDTTQEGFSLLDLSLNSDDVLEMDCATSRILLNGSNALYAFTGMFPKLAEGDNAFEFTASTPNMTIDFVFKHRYLY</sequence>
<dbReference type="Proteomes" id="UP000448943">
    <property type="component" value="Unassembled WGS sequence"/>
</dbReference>
<accession>A0A6N9Q7U9</accession>
<comment type="caution">
    <text evidence="3">The sequence shown here is derived from an EMBL/GenBank/DDBJ whole genome shotgun (WGS) entry which is preliminary data.</text>
</comment>
<feature type="domain" description="Siphovirus-type tail component RIFT-related" evidence="1">
    <location>
        <begin position="26"/>
        <end position="125"/>
    </location>
</feature>
<dbReference type="AlphaFoldDB" id="A0A6N9Q7U9"/>
<evidence type="ECO:0000259" key="2">
    <source>
        <dbReference type="Pfam" id="PF22768"/>
    </source>
</evidence>
<feature type="domain" description="Siphovirus-type tail component C-terminal" evidence="2">
    <location>
        <begin position="176"/>
        <end position="264"/>
    </location>
</feature>
<dbReference type="Pfam" id="PF22768">
    <property type="entry name" value="SPP1_Dit"/>
    <property type="match status" value="1"/>
</dbReference>
<dbReference type="OrthoDB" id="3078561at2"/>
<protein>
    <submittedName>
        <fullName evidence="3">Phage tail family protein</fullName>
    </submittedName>
</protein>
<dbReference type="Gene3D" id="2.40.30.200">
    <property type="match status" value="1"/>
</dbReference>
<proteinExistence type="predicted"/>
<dbReference type="InterPro" id="IPR008841">
    <property type="entry name" value="Siphovirus-type_tail_N"/>
</dbReference>
<evidence type="ECO:0000313" key="4">
    <source>
        <dbReference type="Proteomes" id="UP000448943"/>
    </source>
</evidence>
<name>A0A6N9Q7U9_9BACL</name>
<dbReference type="RefSeq" id="WP_160647582.1">
    <property type="nucleotide sequence ID" value="NZ_SIJB01000041.1"/>
</dbReference>